<keyword evidence="3" id="KW-1185">Reference proteome</keyword>
<dbReference type="AlphaFoldDB" id="A0A2P5HYL5"/>
<dbReference type="Proteomes" id="UP000094444">
    <property type="component" value="Unassembled WGS sequence"/>
</dbReference>
<organism evidence="2 3">
    <name type="scientific">Diaporthe helianthi</name>
    <dbReference type="NCBI Taxonomy" id="158607"/>
    <lineage>
        <taxon>Eukaryota</taxon>
        <taxon>Fungi</taxon>
        <taxon>Dikarya</taxon>
        <taxon>Ascomycota</taxon>
        <taxon>Pezizomycotina</taxon>
        <taxon>Sordariomycetes</taxon>
        <taxon>Sordariomycetidae</taxon>
        <taxon>Diaporthales</taxon>
        <taxon>Diaporthaceae</taxon>
        <taxon>Diaporthe</taxon>
    </lineage>
</organism>
<dbReference type="InParanoid" id="A0A2P5HYL5"/>
<comment type="caution">
    <text evidence="2">The sequence shown here is derived from an EMBL/GenBank/DDBJ whole genome shotgun (WGS) entry which is preliminary data.</text>
</comment>
<evidence type="ECO:0000256" key="1">
    <source>
        <dbReference type="SAM" id="MobiDB-lite"/>
    </source>
</evidence>
<feature type="compositionally biased region" description="Basic and acidic residues" evidence="1">
    <location>
        <begin position="34"/>
        <end position="44"/>
    </location>
</feature>
<gene>
    <name evidence="2" type="ORF">DHEL01_v206270</name>
</gene>
<sequence>MAAPKLLGRALGTKQRAGRLADRAGLARLSCGKRRTEGDARPQKEGGTPGSGNDRQGVYSTLAGRPNLSGRAINLQSGSLDAWERSQGLEVWLMAEGSGMQ</sequence>
<protein>
    <submittedName>
        <fullName evidence="2">Uncharacterized protein</fullName>
    </submittedName>
</protein>
<feature type="region of interest" description="Disordered" evidence="1">
    <location>
        <begin position="28"/>
        <end position="58"/>
    </location>
</feature>
<accession>A0A2P5HYL5</accession>
<name>A0A2P5HYL5_DIAHE</name>
<dbReference type="EMBL" id="MAVT02000501">
    <property type="protein sequence ID" value="POS75340.1"/>
    <property type="molecule type" value="Genomic_DNA"/>
</dbReference>
<proteinExistence type="predicted"/>
<evidence type="ECO:0000313" key="2">
    <source>
        <dbReference type="EMBL" id="POS75340.1"/>
    </source>
</evidence>
<evidence type="ECO:0000313" key="3">
    <source>
        <dbReference type="Proteomes" id="UP000094444"/>
    </source>
</evidence>
<reference evidence="2" key="1">
    <citation type="submission" date="2017-09" db="EMBL/GenBank/DDBJ databases">
        <title>Polyketide synthases of a Diaporthe helianthi virulent isolate.</title>
        <authorList>
            <person name="Baroncelli R."/>
        </authorList>
    </citation>
    <scope>NUCLEOTIDE SEQUENCE [LARGE SCALE GENOMIC DNA]</scope>
    <source>
        <strain evidence="2">7/96</strain>
    </source>
</reference>